<feature type="active site" description="Charge relay system" evidence="6">
    <location>
        <position position="364"/>
    </location>
</feature>
<accession>A0A0F7ZHL2</accession>
<dbReference type="PROSITE" id="PS00138">
    <property type="entry name" value="SUBTILASE_SER"/>
    <property type="match status" value="1"/>
</dbReference>
<dbReference type="InterPro" id="IPR023828">
    <property type="entry name" value="Peptidase_S8_Ser-AS"/>
</dbReference>
<evidence type="ECO:0000259" key="10">
    <source>
        <dbReference type="Pfam" id="PF00082"/>
    </source>
</evidence>
<gene>
    <name evidence="12" type="ORF">HIM_07780</name>
</gene>
<keyword evidence="2 6" id="KW-0645">Protease</keyword>
<feature type="domain" description="Peptidase S8/S53" evidence="10">
    <location>
        <begin position="171"/>
        <end position="400"/>
    </location>
</feature>
<evidence type="ECO:0000256" key="3">
    <source>
        <dbReference type="ARBA" id="ARBA00022729"/>
    </source>
</evidence>
<dbReference type="InterPro" id="IPR034193">
    <property type="entry name" value="PCSK9_ProteinaseK-like"/>
</dbReference>
<dbReference type="CDD" id="cd04077">
    <property type="entry name" value="Peptidases_S8_PCSK9_ProteinaseK_like"/>
    <property type="match status" value="1"/>
</dbReference>
<feature type="active site" description="Charge relay system" evidence="6">
    <location>
        <position position="178"/>
    </location>
</feature>
<dbReference type="Pfam" id="PF00082">
    <property type="entry name" value="Peptidase_S8"/>
    <property type="match status" value="1"/>
</dbReference>
<evidence type="ECO:0000256" key="9">
    <source>
        <dbReference type="SAM" id="SignalP"/>
    </source>
</evidence>
<dbReference type="OrthoDB" id="206201at2759"/>
<dbReference type="FunFam" id="3.40.50.200:FF:000007">
    <property type="entry name" value="Subtilisin-like serine protease"/>
    <property type="match status" value="1"/>
</dbReference>
<dbReference type="InterPro" id="IPR010259">
    <property type="entry name" value="S8pro/Inhibitor_I9"/>
</dbReference>
<dbReference type="AlphaFoldDB" id="A0A0F7ZHL2"/>
<dbReference type="PROSITE" id="PS00137">
    <property type="entry name" value="SUBTILASE_HIS"/>
    <property type="match status" value="1"/>
</dbReference>
<keyword evidence="13" id="KW-1185">Reference proteome</keyword>
<dbReference type="InterPro" id="IPR036852">
    <property type="entry name" value="Peptidase_S8/S53_dom_sf"/>
</dbReference>
<evidence type="ECO:0000256" key="8">
    <source>
        <dbReference type="SAM" id="MobiDB-lite"/>
    </source>
</evidence>
<feature type="chain" id="PRO_5002525732" description="Alkaline proteinase" evidence="9">
    <location>
        <begin position="21"/>
        <end position="412"/>
    </location>
</feature>
<dbReference type="InterPro" id="IPR000209">
    <property type="entry name" value="Peptidase_S8/S53_dom"/>
</dbReference>
<feature type="region of interest" description="Disordered" evidence="8">
    <location>
        <begin position="344"/>
        <end position="363"/>
    </location>
</feature>
<dbReference type="SUPFAM" id="SSF54897">
    <property type="entry name" value="Protease propeptides/inhibitors"/>
    <property type="match status" value="1"/>
</dbReference>
<evidence type="ECO:0000313" key="13">
    <source>
        <dbReference type="Proteomes" id="UP000054481"/>
    </source>
</evidence>
<dbReference type="InterPro" id="IPR037045">
    <property type="entry name" value="S8pro/Inhibitor_I9_sf"/>
</dbReference>
<dbReference type="InterPro" id="IPR015500">
    <property type="entry name" value="Peptidase_S8_subtilisin-rel"/>
</dbReference>
<dbReference type="PRINTS" id="PR00723">
    <property type="entry name" value="SUBTILISIN"/>
</dbReference>
<dbReference type="EMBL" id="KQ030541">
    <property type="protein sequence ID" value="KJZ72836.1"/>
    <property type="molecule type" value="Genomic_DNA"/>
</dbReference>
<evidence type="ECO:0000256" key="2">
    <source>
        <dbReference type="ARBA" id="ARBA00022670"/>
    </source>
</evidence>
<dbReference type="Pfam" id="PF05922">
    <property type="entry name" value="Inhibitor_I9"/>
    <property type="match status" value="1"/>
</dbReference>
<evidence type="ECO:0000256" key="6">
    <source>
        <dbReference type="PROSITE-ProRule" id="PRU01240"/>
    </source>
</evidence>
<dbReference type="Gene3D" id="3.30.70.80">
    <property type="entry name" value="Peptidase S8 propeptide/proteinase inhibitor I9"/>
    <property type="match status" value="1"/>
</dbReference>
<feature type="active site" description="Charge relay system" evidence="6">
    <location>
        <position position="208"/>
    </location>
</feature>
<dbReference type="PANTHER" id="PTHR43806">
    <property type="entry name" value="PEPTIDASE S8"/>
    <property type="match status" value="1"/>
</dbReference>
<evidence type="ECO:0000256" key="1">
    <source>
        <dbReference type="ARBA" id="ARBA00011073"/>
    </source>
</evidence>
<dbReference type="PANTHER" id="PTHR43806:SF58">
    <property type="entry name" value="ALKALINE PROTEASE 1-RELATED"/>
    <property type="match status" value="1"/>
</dbReference>
<evidence type="ECO:0000256" key="7">
    <source>
        <dbReference type="RuleBase" id="RU003355"/>
    </source>
</evidence>
<dbReference type="InterPro" id="IPR050131">
    <property type="entry name" value="Peptidase_S8_subtilisin-like"/>
</dbReference>
<feature type="signal peptide" evidence="9">
    <location>
        <begin position="1"/>
        <end position="20"/>
    </location>
</feature>
<evidence type="ECO:0000256" key="5">
    <source>
        <dbReference type="ARBA" id="ARBA00022825"/>
    </source>
</evidence>
<feature type="compositionally biased region" description="Polar residues" evidence="8">
    <location>
        <begin position="345"/>
        <end position="363"/>
    </location>
</feature>
<comment type="similarity">
    <text evidence="1 6 7">Belongs to the peptidase S8 family.</text>
</comment>
<dbReference type="Gene3D" id="3.40.50.200">
    <property type="entry name" value="Peptidase S8/S53 domain"/>
    <property type="match status" value="1"/>
</dbReference>
<dbReference type="GO" id="GO:0006508">
    <property type="term" value="P:proteolysis"/>
    <property type="evidence" value="ECO:0007669"/>
    <property type="project" value="UniProtKB-KW"/>
</dbReference>
<protein>
    <recommendedName>
        <fullName evidence="14">Alkaline proteinase</fullName>
    </recommendedName>
</protein>
<sequence>MVHSLYFAVLAAAFGVAVQAMPASVSQTESPVKGKYIVALKPGSNFDDLNTHLSWVDGVAKRGLSSAEVQGIEKVYSGPSDFHAYAGHFSEATIAEIRSSPHVALVEEDKLWELAVTGKLLLLSRPQRHTAKVSSDFKATVQQNSTWGLGAISHRQKGSMEYVYKNNSGEGTFAYVIDSGIRTTHDEFEGRAESAFSVYDTNEDDIGHGTHVAGTIGGKNFGVAKKTHLLAVKVFSGRYANMSAVLDGFNWAVNDIIAKNRTRSAVINMSLGGPFSAVFNVAVEKAAKSGVIMIVASGNSAENASGWSPASSPNAITVGAIDRDWRQAEYSNYGESVDILGPGSDVTSAGTQSDSESLSDTGTSMAAPHIAGLALNAISTEKITELAEVTKHLLKTATKGRIEGGLMGVSKM</sequence>
<name>A0A0F7ZHL2_9HYPO</name>
<evidence type="ECO:0000259" key="11">
    <source>
        <dbReference type="Pfam" id="PF05922"/>
    </source>
</evidence>
<evidence type="ECO:0008006" key="14">
    <source>
        <dbReference type="Google" id="ProtNLM"/>
    </source>
</evidence>
<reference evidence="12 13" key="1">
    <citation type="journal article" date="2014" name="Genome Biol. Evol.">
        <title>Comparative genomics and transcriptomics analyses reveal divergent lifestyle features of nematode endoparasitic fungus Hirsutella minnesotensis.</title>
        <authorList>
            <person name="Lai Y."/>
            <person name="Liu K."/>
            <person name="Zhang X."/>
            <person name="Zhang X."/>
            <person name="Li K."/>
            <person name="Wang N."/>
            <person name="Shu C."/>
            <person name="Wu Y."/>
            <person name="Wang C."/>
            <person name="Bushley K.E."/>
            <person name="Xiang M."/>
            <person name="Liu X."/>
        </authorList>
    </citation>
    <scope>NUCLEOTIDE SEQUENCE [LARGE SCALE GENOMIC DNA]</scope>
    <source>
        <strain evidence="12 13">3608</strain>
    </source>
</reference>
<dbReference type="InterPro" id="IPR023827">
    <property type="entry name" value="Peptidase_S8_Asp-AS"/>
</dbReference>
<keyword evidence="5 6" id="KW-0720">Serine protease</keyword>
<feature type="domain" description="Inhibitor I9" evidence="11">
    <location>
        <begin position="35"/>
        <end position="114"/>
    </location>
</feature>
<organism evidence="12 13">
    <name type="scientific">Hirsutella minnesotensis 3608</name>
    <dbReference type="NCBI Taxonomy" id="1043627"/>
    <lineage>
        <taxon>Eukaryota</taxon>
        <taxon>Fungi</taxon>
        <taxon>Dikarya</taxon>
        <taxon>Ascomycota</taxon>
        <taxon>Pezizomycotina</taxon>
        <taxon>Sordariomycetes</taxon>
        <taxon>Hypocreomycetidae</taxon>
        <taxon>Hypocreales</taxon>
        <taxon>Ophiocordycipitaceae</taxon>
        <taxon>Hirsutella</taxon>
    </lineage>
</organism>
<evidence type="ECO:0000256" key="4">
    <source>
        <dbReference type="ARBA" id="ARBA00022801"/>
    </source>
</evidence>
<keyword evidence="3 9" id="KW-0732">Signal</keyword>
<dbReference type="Proteomes" id="UP000054481">
    <property type="component" value="Unassembled WGS sequence"/>
</dbReference>
<keyword evidence="4 6" id="KW-0378">Hydrolase</keyword>
<dbReference type="PROSITE" id="PS00136">
    <property type="entry name" value="SUBTILASE_ASP"/>
    <property type="match status" value="1"/>
</dbReference>
<evidence type="ECO:0000313" key="12">
    <source>
        <dbReference type="EMBL" id="KJZ72836.1"/>
    </source>
</evidence>
<dbReference type="SUPFAM" id="SSF52743">
    <property type="entry name" value="Subtilisin-like"/>
    <property type="match status" value="1"/>
</dbReference>
<dbReference type="InterPro" id="IPR022398">
    <property type="entry name" value="Peptidase_S8_His-AS"/>
</dbReference>
<dbReference type="GO" id="GO:0005576">
    <property type="term" value="C:extracellular region"/>
    <property type="evidence" value="ECO:0007669"/>
    <property type="project" value="UniProtKB-ARBA"/>
</dbReference>
<dbReference type="GO" id="GO:0004252">
    <property type="term" value="F:serine-type endopeptidase activity"/>
    <property type="evidence" value="ECO:0007669"/>
    <property type="project" value="UniProtKB-UniRule"/>
</dbReference>
<dbReference type="PROSITE" id="PS51892">
    <property type="entry name" value="SUBTILASE"/>
    <property type="match status" value="1"/>
</dbReference>
<proteinExistence type="inferred from homology"/>